<gene>
    <name evidence="2" type="ORF">P167DRAFT_540040</name>
</gene>
<feature type="region of interest" description="Disordered" evidence="1">
    <location>
        <begin position="152"/>
        <end position="189"/>
    </location>
</feature>
<name>A0A3N4KDW1_9PEZI</name>
<evidence type="ECO:0000313" key="2">
    <source>
        <dbReference type="EMBL" id="RPB07522.1"/>
    </source>
</evidence>
<dbReference type="InParanoid" id="A0A3N4KDW1"/>
<dbReference type="Proteomes" id="UP000277580">
    <property type="component" value="Unassembled WGS sequence"/>
</dbReference>
<sequence length="343" mass="38685">MAFADPVPKLPHELMLIIRKHAFTDPALPLELLLIIGEHADTRVLSVLSRTCHALHTLLARELRKRFTTDIEEIAIWAVTSHRPLLLERALTTSLTPLTPGSPIATCRDPLHDTLKRRLPQLSQLSLPVEHRKVETVKILLSHDIIHIPRIRTCTTTTQPSSTRPTTQSRRTRRTSRPLSSAGPITQSPRWSIDGTCATAWMEHAVRHGDLWLARRLLKKAGAKVHGSAVGVQGNQTLLDIARDRRFEKPRGHNVEEMIQLLVDRDPKPSPPHYPGVQAENQEHLEKMLKVSKDPSALLNAWVAEEMEYAYDQLVERGAAVAPGMKRDRKNPGRFRLLPSAYM</sequence>
<accession>A0A3N4KDW1</accession>
<dbReference type="OrthoDB" id="5418112at2759"/>
<dbReference type="EMBL" id="ML119180">
    <property type="protein sequence ID" value="RPB07522.1"/>
    <property type="molecule type" value="Genomic_DNA"/>
</dbReference>
<keyword evidence="3" id="KW-1185">Reference proteome</keyword>
<protein>
    <recommendedName>
        <fullName evidence="4">F-box domain-containing protein</fullName>
    </recommendedName>
</protein>
<dbReference type="AlphaFoldDB" id="A0A3N4KDW1"/>
<feature type="compositionally biased region" description="Low complexity" evidence="1">
    <location>
        <begin position="152"/>
        <end position="169"/>
    </location>
</feature>
<reference evidence="2 3" key="1">
    <citation type="journal article" date="2018" name="Nat. Ecol. Evol.">
        <title>Pezizomycetes genomes reveal the molecular basis of ectomycorrhizal truffle lifestyle.</title>
        <authorList>
            <person name="Murat C."/>
            <person name="Payen T."/>
            <person name="Noel B."/>
            <person name="Kuo A."/>
            <person name="Morin E."/>
            <person name="Chen J."/>
            <person name="Kohler A."/>
            <person name="Krizsan K."/>
            <person name="Balestrini R."/>
            <person name="Da Silva C."/>
            <person name="Montanini B."/>
            <person name="Hainaut M."/>
            <person name="Levati E."/>
            <person name="Barry K.W."/>
            <person name="Belfiori B."/>
            <person name="Cichocki N."/>
            <person name="Clum A."/>
            <person name="Dockter R.B."/>
            <person name="Fauchery L."/>
            <person name="Guy J."/>
            <person name="Iotti M."/>
            <person name="Le Tacon F."/>
            <person name="Lindquist E.A."/>
            <person name="Lipzen A."/>
            <person name="Malagnac F."/>
            <person name="Mello A."/>
            <person name="Molinier V."/>
            <person name="Miyauchi S."/>
            <person name="Poulain J."/>
            <person name="Riccioni C."/>
            <person name="Rubini A."/>
            <person name="Sitrit Y."/>
            <person name="Splivallo R."/>
            <person name="Traeger S."/>
            <person name="Wang M."/>
            <person name="Zifcakova L."/>
            <person name="Wipf D."/>
            <person name="Zambonelli A."/>
            <person name="Paolocci F."/>
            <person name="Nowrousian M."/>
            <person name="Ottonello S."/>
            <person name="Baldrian P."/>
            <person name="Spatafora J.W."/>
            <person name="Henrissat B."/>
            <person name="Nagy L.G."/>
            <person name="Aury J.M."/>
            <person name="Wincker P."/>
            <person name="Grigoriev I.V."/>
            <person name="Bonfante P."/>
            <person name="Martin F.M."/>
        </authorList>
    </citation>
    <scope>NUCLEOTIDE SEQUENCE [LARGE SCALE GENOMIC DNA]</scope>
    <source>
        <strain evidence="2 3">CCBAS932</strain>
    </source>
</reference>
<proteinExistence type="predicted"/>
<evidence type="ECO:0008006" key="4">
    <source>
        <dbReference type="Google" id="ProtNLM"/>
    </source>
</evidence>
<evidence type="ECO:0000313" key="3">
    <source>
        <dbReference type="Proteomes" id="UP000277580"/>
    </source>
</evidence>
<organism evidence="2 3">
    <name type="scientific">Morchella conica CCBAS932</name>
    <dbReference type="NCBI Taxonomy" id="1392247"/>
    <lineage>
        <taxon>Eukaryota</taxon>
        <taxon>Fungi</taxon>
        <taxon>Dikarya</taxon>
        <taxon>Ascomycota</taxon>
        <taxon>Pezizomycotina</taxon>
        <taxon>Pezizomycetes</taxon>
        <taxon>Pezizales</taxon>
        <taxon>Morchellaceae</taxon>
        <taxon>Morchella</taxon>
    </lineage>
</organism>
<evidence type="ECO:0000256" key="1">
    <source>
        <dbReference type="SAM" id="MobiDB-lite"/>
    </source>
</evidence>